<evidence type="ECO:0000256" key="3">
    <source>
        <dbReference type="ARBA" id="ARBA00004466"/>
    </source>
</evidence>
<dbReference type="GO" id="GO:0090314">
    <property type="term" value="P:positive regulation of protein targeting to membrane"/>
    <property type="evidence" value="ECO:0007669"/>
    <property type="project" value="TreeGrafter"/>
</dbReference>
<evidence type="ECO:0000256" key="10">
    <source>
        <dbReference type="ARBA" id="ARBA00022927"/>
    </source>
</evidence>
<evidence type="ECO:0000256" key="13">
    <source>
        <dbReference type="ARBA" id="ARBA00023273"/>
    </source>
</evidence>
<proteinExistence type="predicted"/>
<keyword evidence="5" id="KW-0813">Transport</keyword>
<dbReference type="GO" id="GO:0072659">
    <property type="term" value="P:protein localization to plasma membrane"/>
    <property type="evidence" value="ECO:0007669"/>
    <property type="project" value="TreeGrafter"/>
</dbReference>
<evidence type="ECO:0000259" key="17">
    <source>
        <dbReference type="PROSITE" id="PS50004"/>
    </source>
</evidence>
<keyword evidence="8" id="KW-0479">Metal-binding</keyword>
<dbReference type="InterPro" id="IPR038983">
    <property type="entry name" value="C2CD5"/>
</dbReference>
<dbReference type="Pfam" id="PF23128">
    <property type="entry name" value="YbjQ_4"/>
    <property type="match status" value="1"/>
</dbReference>
<evidence type="ECO:0000256" key="11">
    <source>
        <dbReference type="ARBA" id="ARBA00023121"/>
    </source>
</evidence>
<keyword evidence="7" id="KW-0963">Cytoplasm</keyword>
<dbReference type="PANTHER" id="PTHR37412">
    <property type="entry name" value="C2 DOMAIN-CONTAINING PROTEIN 5"/>
    <property type="match status" value="1"/>
</dbReference>
<evidence type="ECO:0000256" key="8">
    <source>
        <dbReference type="ARBA" id="ARBA00022723"/>
    </source>
</evidence>
<name>A0A674CXH9_SALTR</name>
<dbReference type="GeneTree" id="ENSGT00390000000212"/>
<dbReference type="SMART" id="SM00239">
    <property type="entry name" value="C2"/>
    <property type="match status" value="1"/>
</dbReference>
<dbReference type="GO" id="GO:0008286">
    <property type="term" value="P:insulin receptor signaling pathway"/>
    <property type="evidence" value="ECO:0007669"/>
    <property type="project" value="UniProtKB-ARBA"/>
</dbReference>
<reference evidence="18" key="2">
    <citation type="submission" date="2025-09" db="UniProtKB">
        <authorList>
            <consortium name="Ensembl"/>
        </authorList>
    </citation>
    <scope>IDENTIFICATION</scope>
</reference>
<keyword evidence="14" id="KW-0968">Cytoplasmic vesicle</keyword>
<keyword evidence="11" id="KW-0446">Lipid-binding</keyword>
<evidence type="ECO:0000256" key="14">
    <source>
        <dbReference type="ARBA" id="ARBA00023329"/>
    </source>
</evidence>
<accession>A0A674CXH9</accession>
<dbReference type="InterPro" id="IPR035892">
    <property type="entry name" value="C2_domain_sf"/>
</dbReference>
<evidence type="ECO:0000256" key="4">
    <source>
        <dbReference type="ARBA" id="ARBA00004544"/>
    </source>
</evidence>
<dbReference type="InterPro" id="IPR037785">
    <property type="entry name" value="C2_C2CD5"/>
</dbReference>
<evidence type="ECO:0000256" key="12">
    <source>
        <dbReference type="ARBA" id="ARBA00023136"/>
    </source>
</evidence>
<dbReference type="Pfam" id="PF23025">
    <property type="entry name" value="YbjQ_2"/>
    <property type="match status" value="3"/>
</dbReference>
<dbReference type="InterPro" id="IPR056430">
    <property type="entry name" value="C2CD5_YbjQ-like_dom"/>
</dbReference>
<feature type="region of interest" description="Disordered" evidence="16">
    <location>
        <begin position="272"/>
        <end position="328"/>
    </location>
</feature>
<dbReference type="GO" id="GO:0010828">
    <property type="term" value="P:positive regulation of D-glucose transmembrane transport"/>
    <property type="evidence" value="ECO:0007669"/>
    <property type="project" value="TreeGrafter"/>
</dbReference>
<dbReference type="GO" id="GO:0005509">
    <property type="term" value="F:calcium ion binding"/>
    <property type="evidence" value="ECO:0007669"/>
    <property type="project" value="TreeGrafter"/>
</dbReference>
<gene>
    <name evidence="18" type="primary">C2CD5</name>
    <name evidence="18" type="synonym">LOC115152059</name>
</gene>
<evidence type="ECO:0000256" key="7">
    <source>
        <dbReference type="ARBA" id="ARBA00022490"/>
    </source>
</evidence>
<keyword evidence="12" id="KW-0472">Membrane</keyword>
<evidence type="ECO:0000256" key="6">
    <source>
        <dbReference type="ARBA" id="ARBA00022475"/>
    </source>
</evidence>
<dbReference type="GO" id="GO:0005544">
    <property type="term" value="F:calcium-dependent phospholipid binding"/>
    <property type="evidence" value="ECO:0007669"/>
    <property type="project" value="InterPro"/>
</dbReference>
<keyword evidence="13" id="KW-0966">Cell projection</keyword>
<dbReference type="PROSITE" id="PS50004">
    <property type="entry name" value="C2"/>
    <property type="match status" value="1"/>
</dbReference>
<dbReference type="PANTHER" id="PTHR37412:SF2">
    <property type="entry name" value="C2 DOMAIN-CONTAINING PROTEIN 5"/>
    <property type="match status" value="1"/>
</dbReference>
<sequence>MPGKLKAKIVAGRHLPVMDRASDLTDAFVEVKFGNTTFKTDVFPKSLNPQWNSEWFKFEVDDEDLQDEPLQITVLDHDTYSANDAIGKVYIDIDPLLSCEAATVISGWFPIYDTIHGIRGEINVLVKVDLFSDLNRFRQSSCGVKFFCTTSIPRCYRVALVHGFVEELVVNEDPEYQWIDRIRTPRASNEARQRLISLMSGELQRKIGLKVLEMGGNAVVGYLQCFDLEGESGLVVRAIGTACTLDKLTSLHTTPTLTDGCVCSPGRPVFSEDPPHPLSGPPTPLRTLPSSSPPFSPSKPCSRQSSSSDTDLSLTPRIGKTSPPSPSLCTFPHPHSETRCVVYFAIPEFPIFTLTCFPPGFLVHVGGVVSTRSVKLLDRIHNPVLGNTRSYKLLDWNSVAADEPETRDAWWEEIRQEIKSHAKALGCHAVVGYSESTSICEEVCILSASGTAAMLNPRFMREGCLDTGGSDHRFEDASPPSCGFAHIPYDEFNMPFPAQLTYCYHCRRQKVPDVLFTTIDLPAEAEVTGKGCLIQARLCRTKKKAQGEVNATSISNLLPFMEYELHTQLMNKLKLRSMNALFGLRIQISVGENMLLGLASATGVYLSALPAPGGIQIAGKTPSDLSYDQHISTMQKRIDDTIAKNKELYNIHPPECIEEVVGSPIPDRQRSSRLFRSTSESSDELSELDLSHGKKDAFVLEIDDTDAVEDIQSLLTDAPIPAGFYSCNTEVMPGIHNWTSGLQMFTSVRVYRLSNANLTNQGLNKIFTDLCENLLKSLYFKLRSMIPCCLCHLNFTVAVPEEELIQVRGHTYLSTPLLSWSGENEEQLQFSMELCGESTISNNQPTAKPSAPSVDYGSFADRCSTWLELLRLKAHTIRRGSVKTSRRTQLLAHSEGRSRSLRSTRSLPCGAPVTVVKMTPLSFLPGTRIVKYLGIINMFFIRETTSLREEGGVSGFLHSFIAEVFAMVRAHVAALGGNALVSYSMKECVFMENPNKNQAQCLINVSGDAVIFIRESEQEAIPPLLTSRQTSSTGADGTT</sequence>
<dbReference type="CDD" id="cd08688">
    <property type="entry name" value="C2_KIAA0528-like"/>
    <property type="match status" value="1"/>
</dbReference>
<evidence type="ECO:0000313" key="18">
    <source>
        <dbReference type="Ensembl" id="ENSSTUP00000088149.1"/>
    </source>
</evidence>
<reference evidence="18" key="1">
    <citation type="submission" date="2025-08" db="UniProtKB">
        <authorList>
            <consortium name="Ensembl"/>
        </authorList>
    </citation>
    <scope>IDENTIFICATION</scope>
</reference>
<evidence type="ECO:0000256" key="2">
    <source>
        <dbReference type="ARBA" id="ARBA00004236"/>
    </source>
</evidence>
<evidence type="ECO:0000256" key="15">
    <source>
        <dbReference type="ARBA" id="ARBA00068078"/>
    </source>
</evidence>
<evidence type="ECO:0000313" key="19">
    <source>
        <dbReference type="Proteomes" id="UP000472277"/>
    </source>
</evidence>
<keyword evidence="19" id="KW-1185">Reference proteome</keyword>
<dbReference type="Ensembl" id="ENSSTUT00000093802.1">
    <property type="protein sequence ID" value="ENSSTUP00000088149.1"/>
    <property type="gene ID" value="ENSSTUG00000038351.1"/>
</dbReference>
<dbReference type="AlphaFoldDB" id="A0A674CXH9"/>
<comment type="subcellular location">
    <subcellularLocation>
        <location evidence="2">Cell membrane</location>
    </subcellularLocation>
    <subcellularLocation>
        <location evidence="3">Cell projection</location>
        <location evidence="3">Ruffle</location>
    </subcellularLocation>
    <subcellularLocation>
        <location evidence="4">Cytoplasm</location>
        <location evidence="4">Cell cortex</location>
    </subcellularLocation>
    <subcellularLocation>
        <location evidence="1">Cytoplasmic vesicle membrane</location>
    </subcellularLocation>
</comment>
<dbReference type="SUPFAM" id="SSF49562">
    <property type="entry name" value="C2 domain (Calcium/lipid-binding domain, CaLB)"/>
    <property type="match status" value="1"/>
</dbReference>
<dbReference type="InterPro" id="IPR000008">
    <property type="entry name" value="C2_dom"/>
</dbReference>
<dbReference type="GO" id="GO:0005938">
    <property type="term" value="C:cell cortex"/>
    <property type="evidence" value="ECO:0007669"/>
    <property type="project" value="UniProtKB-SubCell"/>
</dbReference>
<dbReference type="InterPro" id="IPR056431">
    <property type="entry name" value="C2CD5_YbjQ-rel_dom"/>
</dbReference>
<dbReference type="GO" id="GO:0001726">
    <property type="term" value="C:ruffle"/>
    <property type="evidence" value="ECO:0007669"/>
    <property type="project" value="UniProtKB-SubCell"/>
</dbReference>
<keyword evidence="9" id="KW-0106">Calcium</keyword>
<dbReference type="InterPro" id="IPR057815">
    <property type="entry name" value="C2CD5_C"/>
</dbReference>
<dbReference type="GO" id="GO:0005886">
    <property type="term" value="C:plasma membrane"/>
    <property type="evidence" value="ECO:0007669"/>
    <property type="project" value="UniProtKB-SubCell"/>
</dbReference>
<dbReference type="Gene3D" id="2.60.40.150">
    <property type="entry name" value="C2 domain"/>
    <property type="match status" value="1"/>
</dbReference>
<evidence type="ECO:0000256" key="16">
    <source>
        <dbReference type="SAM" id="MobiDB-lite"/>
    </source>
</evidence>
<dbReference type="FunFam" id="2.60.40.150:FF:000020">
    <property type="entry name" value="C2 calcium dependent domain containing 5"/>
    <property type="match status" value="1"/>
</dbReference>
<feature type="domain" description="C2" evidence="17">
    <location>
        <begin position="1"/>
        <end position="109"/>
    </location>
</feature>
<protein>
    <recommendedName>
        <fullName evidence="15">C2 domain-containing protein 5</fullName>
    </recommendedName>
</protein>
<dbReference type="Pfam" id="PF00168">
    <property type="entry name" value="C2"/>
    <property type="match status" value="1"/>
</dbReference>
<evidence type="ECO:0000256" key="5">
    <source>
        <dbReference type="ARBA" id="ARBA00022448"/>
    </source>
</evidence>
<dbReference type="Pfam" id="PF23028">
    <property type="entry name" value="YbjQ_3"/>
    <property type="match status" value="1"/>
</dbReference>
<keyword evidence="6" id="KW-1003">Cell membrane</keyword>
<dbReference type="GO" id="GO:0030659">
    <property type="term" value="C:cytoplasmic vesicle membrane"/>
    <property type="evidence" value="ECO:0007669"/>
    <property type="project" value="UniProtKB-SubCell"/>
</dbReference>
<organism evidence="18 19">
    <name type="scientific">Salmo trutta</name>
    <name type="common">Brown trout</name>
    <dbReference type="NCBI Taxonomy" id="8032"/>
    <lineage>
        <taxon>Eukaryota</taxon>
        <taxon>Metazoa</taxon>
        <taxon>Chordata</taxon>
        <taxon>Craniata</taxon>
        <taxon>Vertebrata</taxon>
        <taxon>Euteleostomi</taxon>
        <taxon>Actinopterygii</taxon>
        <taxon>Neopterygii</taxon>
        <taxon>Teleostei</taxon>
        <taxon>Protacanthopterygii</taxon>
        <taxon>Salmoniformes</taxon>
        <taxon>Salmonidae</taxon>
        <taxon>Salmoninae</taxon>
        <taxon>Salmo</taxon>
    </lineage>
</organism>
<evidence type="ECO:0000256" key="9">
    <source>
        <dbReference type="ARBA" id="ARBA00022837"/>
    </source>
</evidence>
<dbReference type="GO" id="GO:0065002">
    <property type="term" value="P:intracellular protein transmembrane transport"/>
    <property type="evidence" value="ECO:0007669"/>
    <property type="project" value="TreeGrafter"/>
</dbReference>
<dbReference type="GO" id="GO:0031340">
    <property type="term" value="P:positive regulation of vesicle fusion"/>
    <property type="evidence" value="ECO:0007669"/>
    <property type="project" value="TreeGrafter"/>
</dbReference>
<dbReference type="Proteomes" id="UP000472277">
    <property type="component" value="Chromosome 17"/>
</dbReference>
<keyword evidence="10" id="KW-0653">Protein transport</keyword>
<feature type="compositionally biased region" description="Low complexity" evidence="16">
    <location>
        <begin position="298"/>
        <end position="315"/>
    </location>
</feature>
<evidence type="ECO:0000256" key="1">
    <source>
        <dbReference type="ARBA" id="ARBA00004156"/>
    </source>
</evidence>